<feature type="domain" description="Dienelactone hydrolase" evidence="4">
    <location>
        <begin position="26"/>
        <end position="138"/>
    </location>
</feature>
<sequence length="303" mass="33201">MPSIRKVTFPSRGIKVVGELRVPDDASAKKRAAVIVAHPMSGVKEQTAGSYAELLAKEGFYTLAYDAAYQGESEGEPHFLEDPIQRAGDNNAAADYLSTLDEVDPERIGILGICASGGYVSFAAQSDPRLKAVATLSGADTGSLFRDGMPEGSTSRDQLKEQLKAVAEQRIAEARGEKPATNNLLPVDYKDLPKDTLWHDGAEYYLTPRGQHPRSCNTVVSRSLQLLVTYDSYRFNELISPRPYLAVAGEKADTLYFSQKAIELAKEPKELYVVPGESHVSLYDHIDAAGKKFVEFFTQHIAQ</sequence>
<reference evidence="5" key="1">
    <citation type="submission" date="2023-03" db="EMBL/GenBank/DDBJ databases">
        <title>Mating type loci evolution in Malassezia.</title>
        <authorList>
            <person name="Coelho M.A."/>
        </authorList>
    </citation>
    <scope>NUCLEOTIDE SEQUENCE</scope>
    <source>
        <strain evidence="5">CBS 9431</strain>
    </source>
</reference>
<evidence type="ECO:0000256" key="3">
    <source>
        <dbReference type="ARBA" id="ARBA00048461"/>
    </source>
</evidence>
<dbReference type="Proteomes" id="UP001217754">
    <property type="component" value="Chromosome 9"/>
</dbReference>
<evidence type="ECO:0000256" key="2">
    <source>
        <dbReference type="ARBA" id="ARBA00047591"/>
    </source>
</evidence>
<gene>
    <name evidence="5" type="ORF">MJAP1_004100</name>
</gene>
<dbReference type="InterPro" id="IPR029058">
    <property type="entry name" value="AB_hydrolase_fold"/>
</dbReference>
<dbReference type="Pfam" id="PF01738">
    <property type="entry name" value="DLH"/>
    <property type="match status" value="1"/>
</dbReference>
<dbReference type="PANTHER" id="PTHR47751">
    <property type="entry name" value="SUPERFAMILY HYDROLASE, PUTATIVE (AFU_ORTHOLOGUE AFUA_2G16580)-RELATED"/>
    <property type="match status" value="1"/>
</dbReference>
<evidence type="ECO:0000259" key="4">
    <source>
        <dbReference type="Pfam" id="PF01738"/>
    </source>
</evidence>
<dbReference type="Gene3D" id="3.40.50.1820">
    <property type="entry name" value="alpha/beta hydrolase"/>
    <property type="match status" value="1"/>
</dbReference>
<comment type="similarity">
    <text evidence="1">Belongs to the polyketide transferase af380 family.</text>
</comment>
<keyword evidence="6" id="KW-1185">Reference proteome</keyword>
<dbReference type="RefSeq" id="XP_060124003.1">
    <property type="nucleotide sequence ID" value="XM_060268020.1"/>
</dbReference>
<evidence type="ECO:0000256" key="1">
    <source>
        <dbReference type="ARBA" id="ARBA00029464"/>
    </source>
</evidence>
<name>A0AAF0F1I7_9BASI</name>
<dbReference type="EMBL" id="CP119966">
    <property type="protein sequence ID" value="WFD41106.1"/>
    <property type="molecule type" value="Genomic_DNA"/>
</dbReference>
<comment type="catalytic activity">
    <reaction evidence="3">
        <text>a monoacylglycerol + H2O = glycerol + a fatty acid + H(+)</text>
        <dbReference type="Rhea" id="RHEA:15245"/>
        <dbReference type="ChEBI" id="CHEBI:15377"/>
        <dbReference type="ChEBI" id="CHEBI:15378"/>
        <dbReference type="ChEBI" id="CHEBI:17408"/>
        <dbReference type="ChEBI" id="CHEBI:17754"/>
        <dbReference type="ChEBI" id="CHEBI:28868"/>
    </reaction>
</comment>
<dbReference type="SUPFAM" id="SSF53474">
    <property type="entry name" value="alpha/beta-Hydrolases"/>
    <property type="match status" value="1"/>
</dbReference>
<evidence type="ECO:0000313" key="6">
    <source>
        <dbReference type="Proteomes" id="UP001217754"/>
    </source>
</evidence>
<protein>
    <recommendedName>
        <fullName evidence="4">Dienelactone hydrolase domain-containing protein</fullName>
    </recommendedName>
</protein>
<dbReference type="Gene3D" id="1.10.10.800">
    <property type="match status" value="1"/>
</dbReference>
<dbReference type="GO" id="GO:0016787">
    <property type="term" value="F:hydrolase activity"/>
    <property type="evidence" value="ECO:0007669"/>
    <property type="project" value="InterPro"/>
</dbReference>
<comment type="catalytic activity">
    <reaction evidence="2">
        <text>a diacylglycerol + H2O = a monoacylglycerol + a fatty acid + H(+)</text>
        <dbReference type="Rhea" id="RHEA:32731"/>
        <dbReference type="ChEBI" id="CHEBI:15377"/>
        <dbReference type="ChEBI" id="CHEBI:15378"/>
        <dbReference type="ChEBI" id="CHEBI:17408"/>
        <dbReference type="ChEBI" id="CHEBI:18035"/>
        <dbReference type="ChEBI" id="CHEBI:28868"/>
    </reaction>
</comment>
<organism evidence="5 6">
    <name type="scientific">Malassezia japonica</name>
    <dbReference type="NCBI Taxonomy" id="223818"/>
    <lineage>
        <taxon>Eukaryota</taxon>
        <taxon>Fungi</taxon>
        <taxon>Dikarya</taxon>
        <taxon>Basidiomycota</taxon>
        <taxon>Ustilaginomycotina</taxon>
        <taxon>Malasseziomycetes</taxon>
        <taxon>Malasseziales</taxon>
        <taxon>Malasseziaceae</taxon>
        <taxon>Malassezia</taxon>
    </lineage>
</organism>
<accession>A0AAF0F1I7</accession>
<dbReference type="AlphaFoldDB" id="A0AAF0F1I7"/>
<dbReference type="InterPro" id="IPR051411">
    <property type="entry name" value="Polyketide_trans_af380"/>
</dbReference>
<dbReference type="InterPro" id="IPR002925">
    <property type="entry name" value="Dienelactn_hydro"/>
</dbReference>
<evidence type="ECO:0000313" key="5">
    <source>
        <dbReference type="EMBL" id="WFD41106.1"/>
    </source>
</evidence>
<dbReference type="PANTHER" id="PTHR47751:SF1">
    <property type="entry name" value="SUPERFAMILY HYDROLASE, PUTATIVE (AFU_ORTHOLOGUE AFUA_2G16580)-RELATED"/>
    <property type="match status" value="1"/>
</dbReference>
<dbReference type="GeneID" id="85227751"/>
<proteinExistence type="inferred from homology"/>